<comment type="caution">
    <text evidence="2">The sequence shown here is derived from an EMBL/GenBank/DDBJ whole genome shotgun (WGS) entry which is preliminary data.</text>
</comment>
<dbReference type="EMBL" id="JADNYJ010000059">
    <property type="protein sequence ID" value="KAF8896792.1"/>
    <property type="molecule type" value="Genomic_DNA"/>
</dbReference>
<feature type="compositionally biased region" description="Basic and acidic residues" evidence="1">
    <location>
        <begin position="276"/>
        <end position="291"/>
    </location>
</feature>
<evidence type="ECO:0000313" key="2">
    <source>
        <dbReference type="EMBL" id="KAF8896792.1"/>
    </source>
</evidence>
<feature type="region of interest" description="Disordered" evidence="1">
    <location>
        <begin position="28"/>
        <end position="178"/>
    </location>
</feature>
<accession>A0A9P5TL47</accession>
<feature type="compositionally biased region" description="Basic residues" evidence="1">
    <location>
        <begin position="99"/>
        <end position="120"/>
    </location>
</feature>
<dbReference type="Proteomes" id="UP000724874">
    <property type="component" value="Unassembled WGS sequence"/>
</dbReference>
<protein>
    <submittedName>
        <fullName evidence="2">Uncharacterized protein</fullName>
    </submittedName>
</protein>
<keyword evidence="3" id="KW-1185">Reference proteome</keyword>
<name>A0A9P5TL47_GYMJU</name>
<feature type="region of interest" description="Disordered" evidence="1">
    <location>
        <begin position="266"/>
        <end position="326"/>
    </location>
</feature>
<proteinExistence type="predicted"/>
<evidence type="ECO:0000256" key="1">
    <source>
        <dbReference type="SAM" id="MobiDB-lite"/>
    </source>
</evidence>
<sequence>MEATVLSKFPVFFSFMFSKTYKAGVPETGKTYSKERRFRKTKNVNKKKKKESISSTFKPHPKPGTTTPIPIPILEKSQMPVHSAKDPPMQKELVIGRPSSKRARVCRKPPSRKGTRRRRPASGSRSEGPPEKELVKRKSSSVAPPRAEVEGPEGTVGRSRRLGLSEAPLQKRKSSSVQASRFRALRLVRSPVIQSVLEFVGSPPPEKELVVGRPVIQSVLEFVGRPPPEKELIIGRPIAQSGFSPDHGPSAISSFTDFDKTSTVAAAADAEDREEADPHFPDEGDGLDHGRAPSYVSLDDSMTDIDRGCPPPSYDAACSVSATTRP</sequence>
<organism evidence="2 3">
    <name type="scientific">Gymnopilus junonius</name>
    <name type="common">Spectacular rustgill mushroom</name>
    <name type="synonym">Gymnopilus spectabilis subsp. junonius</name>
    <dbReference type="NCBI Taxonomy" id="109634"/>
    <lineage>
        <taxon>Eukaryota</taxon>
        <taxon>Fungi</taxon>
        <taxon>Dikarya</taxon>
        <taxon>Basidiomycota</taxon>
        <taxon>Agaricomycotina</taxon>
        <taxon>Agaricomycetes</taxon>
        <taxon>Agaricomycetidae</taxon>
        <taxon>Agaricales</taxon>
        <taxon>Agaricineae</taxon>
        <taxon>Hymenogastraceae</taxon>
        <taxon>Gymnopilus</taxon>
    </lineage>
</organism>
<feature type="compositionally biased region" description="Basic residues" evidence="1">
    <location>
        <begin position="36"/>
        <end position="50"/>
    </location>
</feature>
<evidence type="ECO:0000313" key="3">
    <source>
        <dbReference type="Proteomes" id="UP000724874"/>
    </source>
</evidence>
<dbReference type="AlphaFoldDB" id="A0A9P5TL47"/>
<reference evidence="2" key="1">
    <citation type="submission" date="2020-11" db="EMBL/GenBank/DDBJ databases">
        <authorList>
            <consortium name="DOE Joint Genome Institute"/>
            <person name="Ahrendt S."/>
            <person name="Riley R."/>
            <person name="Andreopoulos W."/>
            <person name="LaButti K."/>
            <person name="Pangilinan J."/>
            <person name="Ruiz-duenas F.J."/>
            <person name="Barrasa J.M."/>
            <person name="Sanchez-Garcia M."/>
            <person name="Camarero S."/>
            <person name="Miyauchi S."/>
            <person name="Serrano A."/>
            <person name="Linde D."/>
            <person name="Babiker R."/>
            <person name="Drula E."/>
            <person name="Ayuso-Fernandez I."/>
            <person name="Pacheco R."/>
            <person name="Padilla G."/>
            <person name="Ferreira P."/>
            <person name="Barriuso J."/>
            <person name="Kellner H."/>
            <person name="Castanera R."/>
            <person name="Alfaro M."/>
            <person name="Ramirez L."/>
            <person name="Pisabarro A.G."/>
            <person name="Kuo A."/>
            <person name="Tritt A."/>
            <person name="Lipzen A."/>
            <person name="He G."/>
            <person name="Yan M."/>
            <person name="Ng V."/>
            <person name="Cullen D."/>
            <person name="Martin F."/>
            <person name="Rosso M.-N."/>
            <person name="Henrissat B."/>
            <person name="Hibbett D."/>
            <person name="Martinez A.T."/>
            <person name="Grigoriev I.V."/>
        </authorList>
    </citation>
    <scope>NUCLEOTIDE SEQUENCE</scope>
    <source>
        <strain evidence="2">AH 44721</strain>
    </source>
</reference>
<gene>
    <name evidence="2" type="ORF">CPB84DRAFT_1848153</name>
</gene>